<evidence type="ECO:0000313" key="3">
    <source>
        <dbReference type="Proteomes" id="UP001500928"/>
    </source>
</evidence>
<organism evidence="2 3">
    <name type="scientific">Actinomycetospora chlora</name>
    <dbReference type="NCBI Taxonomy" id="663608"/>
    <lineage>
        <taxon>Bacteria</taxon>
        <taxon>Bacillati</taxon>
        <taxon>Actinomycetota</taxon>
        <taxon>Actinomycetes</taxon>
        <taxon>Pseudonocardiales</taxon>
        <taxon>Pseudonocardiaceae</taxon>
        <taxon>Actinomycetospora</taxon>
    </lineage>
</organism>
<keyword evidence="1" id="KW-1133">Transmembrane helix</keyword>
<dbReference type="Proteomes" id="UP001500928">
    <property type="component" value="Unassembled WGS sequence"/>
</dbReference>
<accession>A0ABP9AAC6</accession>
<keyword evidence="3" id="KW-1185">Reference proteome</keyword>
<keyword evidence="1" id="KW-0812">Transmembrane</keyword>
<evidence type="ECO:0008006" key="4">
    <source>
        <dbReference type="Google" id="ProtNLM"/>
    </source>
</evidence>
<name>A0ABP9AAC6_9PSEU</name>
<comment type="caution">
    <text evidence="2">The sequence shown here is derived from an EMBL/GenBank/DDBJ whole genome shotgun (WGS) entry which is preliminary data.</text>
</comment>
<feature type="transmembrane region" description="Helical" evidence="1">
    <location>
        <begin position="146"/>
        <end position="166"/>
    </location>
</feature>
<keyword evidence="1" id="KW-0472">Membrane</keyword>
<evidence type="ECO:0000313" key="2">
    <source>
        <dbReference type="EMBL" id="GAA4777141.1"/>
    </source>
</evidence>
<protein>
    <recommendedName>
        <fullName evidence="4">Zinc ribbon domain-containing protein</fullName>
    </recommendedName>
</protein>
<feature type="transmembrane region" description="Helical" evidence="1">
    <location>
        <begin position="79"/>
        <end position="110"/>
    </location>
</feature>
<sequence length="243" mass="24843">MGRCYGCGGESAHVTGCPVTAPRAGVPGPVTAARVLIALSGVSGVLWGLVAVGVGLLALSWSRSAGISGNDLGSDELGAFGVTTLGGLAGWLVVIGLLLLVLSALDFLCVARLGRGDRTARALLTAVVLADRVLGVVLGVAVDRQFLVLLVVSVPWALLVLGLLWVTRSARRFFGDEPLPQDVPRSSAPSPYDLPTPALGLPLTPADVVVPARFCSQCGRPNTPGGAFCGQCGASLRHAVARY</sequence>
<proteinExistence type="predicted"/>
<gene>
    <name evidence="2" type="ORF">GCM10023200_07430</name>
</gene>
<reference evidence="3" key="1">
    <citation type="journal article" date="2019" name="Int. J. Syst. Evol. Microbiol.">
        <title>The Global Catalogue of Microorganisms (GCM) 10K type strain sequencing project: providing services to taxonomists for standard genome sequencing and annotation.</title>
        <authorList>
            <consortium name="The Broad Institute Genomics Platform"/>
            <consortium name="The Broad Institute Genome Sequencing Center for Infectious Disease"/>
            <person name="Wu L."/>
            <person name="Ma J."/>
        </authorList>
    </citation>
    <scope>NUCLEOTIDE SEQUENCE [LARGE SCALE GENOMIC DNA]</scope>
    <source>
        <strain evidence="3">JCM 17979</strain>
    </source>
</reference>
<feature type="transmembrane region" description="Helical" evidence="1">
    <location>
        <begin position="122"/>
        <end position="140"/>
    </location>
</feature>
<dbReference type="EMBL" id="BAABHO010000004">
    <property type="protein sequence ID" value="GAA4777141.1"/>
    <property type="molecule type" value="Genomic_DNA"/>
</dbReference>
<evidence type="ECO:0000256" key="1">
    <source>
        <dbReference type="SAM" id="Phobius"/>
    </source>
</evidence>
<feature type="transmembrane region" description="Helical" evidence="1">
    <location>
        <begin position="35"/>
        <end position="59"/>
    </location>
</feature>